<protein>
    <recommendedName>
        <fullName evidence="2">DUF6536 domain-containing protein</fullName>
    </recommendedName>
</protein>
<dbReference type="PANTHER" id="PTHR35395">
    <property type="entry name" value="DUF6536 DOMAIN-CONTAINING PROTEIN"/>
    <property type="match status" value="1"/>
</dbReference>
<dbReference type="EMBL" id="ML119656">
    <property type="protein sequence ID" value="RPA84977.1"/>
    <property type="molecule type" value="Genomic_DNA"/>
</dbReference>
<proteinExistence type="predicted"/>
<reference evidence="3 4" key="1">
    <citation type="journal article" date="2018" name="Nat. Ecol. Evol.">
        <title>Pezizomycetes genomes reveal the molecular basis of ectomycorrhizal truffle lifestyle.</title>
        <authorList>
            <person name="Murat C."/>
            <person name="Payen T."/>
            <person name="Noel B."/>
            <person name="Kuo A."/>
            <person name="Morin E."/>
            <person name="Chen J."/>
            <person name="Kohler A."/>
            <person name="Krizsan K."/>
            <person name="Balestrini R."/>
            <person name="Da Silva C."/>
            <person name="Montanini B."/>
            <person name="Hainaut M."/>
            <person name="Levati E."/>
            <person name="Barry K.W."/>
            <person name="Belfiori B."/>
            <person name="Cichocki N."/>
            <person name="Clum A."/>
            <person name="Dockter R.B."/>
            <person name="Fauchery L."/>
            <person name="Guy J."/>
            <person name="Iotti M."/>
            <person name="Le Tacon F."/>
            <person name="Lindquist E.A."/>
            <person name="Lipzen A."/>
            <person name="Malagnac F."/>
            <person name="Mello A."/>
            <person name="Molinier V."/>
            <person name="Miyauchi S."/>
            <person name="Poulain J."/>
            <person name="Riccioni C."/>
            <person name="Rubini A."/>
            <person name="Sitrit Y."/>
            <person name="Splivallo R."/>
            <person name="Traeger S."/>
            <person name="Wang M."/>
            <person name="Zifcakova L."/>
            <person name="Wipf D."/>
            <person name="Zambonelli A."/>
            <person name="Paolocci F."/>
            <person name="Nowrousian M."/>
            <person name="Ottonello S."/>
            <person name="Baldrian P."/>
            <person name="Spatafora J.W."/>
            <person name="Henrissat B."/>
            <person name="Nagy L.G."/>
            <person name="Aury J.M."/>
            <person name="Wincker P."/>
            <person name="Grigoriev I.V."/>
            <person name="Bonfante P."/>
            <person name="Martin F.M."/>
        </authorList>
    </citation>
    <scope>NUCLEOTIDE SEQUENCE [LARGE SCALE GENOMIC DNA]</scope>
    <source>
        <strain evidence="3 4">RN42</strain>
    </source>
</reference>
<feature type="transmembrane region" description="Helical" evidence="1">
    <location>
        <begin position="131"/>
        <end position="153"/>
    </location>
</feature>
<dbReference type="PANTHER" id="PTHR35395:SF1">
    <property type="entry name" value="DUF6536 DOMAIN-CONTAINING PROTEIN"/>
    <property type="match status" value="1"/>
</dbReference>
<dbReference type="InterPro" id="IPR046623">
    <property type="entry name" value="DUF6536"/>
</dbReference>
<dbReference type="AlphaFoldDB" id="A0A3N4IHS5"/>
<accession>A0A3N4IHS5</accession>
<feature type="domain" description="DUF6536" evidence="2">
    <location>
        <begin position="125"/>
        <end position="276"/>
    </location>
</feature>
<evidence type="ECO:0000256" key="1">
    <source>
        <dbReference type="SAM" id="Phobius"/>
    </source>
</evidence>
<evidence type="ECO:0000313" key="3">
    <source>
        <dbReference type="EMBL" id="RPA84977.1"/>
    </source>
</evidence>
<keyword evidence="1" id="KW-0812">Transmembrane</keyword>
<dbReference type="STRING" id="1160509.A0A3N4IHS5"/>
<feature type="transmembrane region" description="Helical" evidence="1">
    <location>
        <begin position="455"/>
        <end position="481"/>
    </location>
</feature>
<keyword evidence="4" id="KW-1185">Reference proteome</keyword>
<name>A0A3N4IHS5_ASCIM</name>
<gene>
    <name evidence="3" type="ORF">BJ508DRAFT_373972</name>
</gene>
<feature type="transmembrane region" description="Helical" evidence="1">
    <location>
        <begin position="743"/>
        <end position="767"/>
    </location>
</feature>
<evidence type="ECO:0000259" key="2">
    <source>
        <dbReference type="Pfam" id="PF20163"/>
    </source>
</evidence>
<dbReference type="OrthoDB" id="5429634at2759"/>
<evidence type="ECO:0000313" key="4">
    <source>
        <dbReference type="Proteomes" id="UP000275078"/>
    </source>
</evidence>
<dbReference type="Pfam" id="PF20163">
    <property type="entry name" value="DUF6536"/>
    <property type="match status" value="1"/>
</dbReference>
<feature type="transmembrane region" description="Helical" evidence="1">
    <location>
        <begin position="567"/>
        <end position="585"/>
    </location>
</feature>
<feature type="transmembrane region" description="Helical" evidence="1">
    <location>
        <begin position="699"/>
        <end position="722"/>
    </location>
</feature>
<feature type="transmembrane region" description="Helical" evidence="1">
    <location>
        <begin position="178"/>
        <end position="199"/>
    </location>
</feature>
<keyword evidence="1" id="KW-1133">Transmembrane helix</keyword>
<keyword evidence="1" id="KW-0472">Membrane</keyword>
<feature type="transmembrane region" description="Helical" evidence="1">
    <location>
        <begin position="238"/>
        <end position="255"/>
    </location>
</feature>
<organism evidence="3 4">
    <name type="scientific">Ascobolus immersus RN42</name>
    <dbReference type="NCBI Taxonomy" id="1160509"/>
    <lineage>
        <taxon>Eukaryota</taxon>
        <taxon>Fungi</taxon>
        <taxon>Dikarya</taxon>
        <taxon>Ascomycota</taxon>
        <taxon>Pezizomycotina</taxon>
        <taxon>Pezizomycetes</taxon>
        <taxon>Pezizales</taxon>
        <taxon>Ascobolaceae</taxon>
        <taxon>Ascobolus</taxon>
    </lineage>
</organism>
<sequence>MAAASSSYQRVSLDDNEQDDRDVYELRTLNQIPAITVNRPKTPPAYNKYTALATTTEDVQDAGSAAGKGKGKAKQPQLRIHTLIGRPRGTPLQTHVLNAFDGAKTNVLAIIDWTAKHSLFRHRGWQFGIRLGLCFSGLVFVANILLLIVGLTYPSGDEGGSIRVLASGQCGNVKERRLWAHLMMNIVATVLLGISNYTLQLLCAPTRKEVQKQHDKRRWLDIGISSIRNLKVVGWRKVTCWIVLAATSAILHLMYNSIIFSTFTTYESQALKITDQTLRRGFERKSHIVQSWDCSYTYHKLGIRSAAAAESYLRSKDDEFYTFMRNRTERDYQRLESKECLEEYLSDLTTSRDGIILVLDDEINGAAFDPNSTCTLRVFDETKTIQSTATSTAEEICLSAELLGSPERSDEPCTTAEAGTFGQVWRVGLENERGGLLPVKYCLIHRRPRTCQLNLLIPMLIGTIIINFIQLAIVAFTLFFLTGQDKSLCTLGDAISSFLAEEDVSTVGECTMSAEDAVLRWEKKRKGPMRHVRAFSFSKGFRAVDNRGSTWTEVQLRWYQAASRTRWFISYFLLFTSLTLASWGLSISLHRFYESTAHLSLQSIWSRGFGYFDKGLTTGVSYILNKYLPELQVLTANILAANTPQLILAALYFTFNQLFTTMLTAHEFSLFSLSRSPLRVSSSPIGIQRITPWLQLPPAWSIAVTVTAFGLHFFASQSIFLVRYSYLSLEGQERILAGSVLGYSPISMVFGIVLAVLAALASVAVGWRVFPLGGPPLAGTCSAAVSAACHLRKEEKGRGVEGRAVKWGVVEM</sequence>
<dbReference type="Proteomes" id="UP000275078">
    <property type="component" value="Unassembled WGS sequence"/>
</dbReference>